<evidence type="ECO:0000313" key="1">
    <source>
        <dbReference type="Proteomes" id="UP000095283"/>
    </source>
</evidence>
<evidence type="ECO:0000313" key="2">
    <source>
        <dbReference type="WBParaSite" id="Hba_09900"/>
    </source>
</evidence>
<dbReference type="Proteomes" id="UP000095283">
    <property type="component" value="Unplaced"/>
</dbReference>
<proteinExistence type="predicted"/>
<dbReference type="WBParaSite" id="Hba_09900">
    <property type="protein sequence ID" value="Hba_09900"/>
    <property type="gene ID" value="Hba_09900"/>
</dbReference>
<sequence>MLKENATGDSLQEWQTSVRFLDNFLRHQQIYYYRLIINIFQQEMEKYTAPTFIDKARFYLKNMICCCVCSEGALFDLWCTKVSYFYNMMHQDIYGSGNFRASDYAQIISDMETFVHEFAKFDRKKLWDEFDKTFITETDTDVKVEKATGNIKLGGYIFKCNYSLYCDQIHLNFFSYIFVIFIFLEFLDTKYEIALLKLDSKLEIDSKININETNNKFYYIVNGADKNNNEVNEESSIDIPIEKHFFNASLEDSKVILDIKKAYSIDFSKNNVLAKALGFNNKMLCSGVNARKRNVRFINSNYITIRNNYIYD</sequence>
<keyword evidence="1" id="KW-1185">Reference proteome</keyword>
<dbReference type="AlphaFoldDB" id="A0A1I7WXI7"/>
<organism evidence="1 2">
    <name type="scientific">Heterorhabditis bacteriophora</name>
    <name type="common">Entomopathogenic nematode worm</name>
    <dbReference type="NCBI Taxonomy" id="37862"/>
    <lineage>
        <taxon>Eukaryota</taxon>
        <taxon>Metazoa</taxon>
        <taxon>Ecdysozoa</taxon>
        <taxon>Nematoda</taxon>
        <taxon>Chromadorea</taxon>
        <taxon>Rhabditida</taxon>
        <taxon>Rhabditina</taxon>
        <taxon>Rhabditomorpha</taxon>
        <taxon>Strongyloidea</taxon>
        <taxon>Heterorhabditidae</taxon>
        <taxon>Heterorhabditis</taxon>
    </lineage>
</organism>
<name>A0A1I7WXI7_HETBA</name>
<protein>
    <submittedName>
        <fullName evidence="2">Uncharacterized protein</fullName>
    </submittedName>
</protein>
<reference evidence="2" key="1">
    <citation type="submission" date="2016-11" db="UniProtKB">
        <authorList>
            <consortium name="WormBaseParasite"/>
        </authorList>
    </citation>
    <scope>IDENTIFICATION</scope>
</reference>
<accession>A0A1I7WXI7</accession>